<protein>
    <submittedName>
        <fullName evidence="1">Uncharacterized protein</fullName>
    </submittedName>
</protein>
<dbReference type="GeneID" id="43500523"/>
<name>F4G216_METCR</name>
<dbReference type="PATRIC" id="fig|1006006.8.peg.798"/>
<proteinExistence type="predicted"/>
<evidence type="ECO:0000313" key="2">
    <source>
        <dbReference type="Proteomes" id="UP000007812"/>
    </source>
</evidence>
<dbReference type="EMBL" id="CP002656">
    <property type="protein sequence ID" value="AEB94905.1"/>
    <property type="molecule type" value="Genomic_DNA"/>
</dbReference>
<accession>F4G216</accession>
<organism evidence="1 2">
    <name type="scientific">Metallosphaera cuprina (strain Ar-4)</name>
    <dbReference type="NCBI Taxonomy" id="1006006"/>
    <lineage>
        <taxon>Archaea</taxon>
        <taxon>Thermoproteota</taxon>
        <taxon>Thermoprotei</taxon>
        <taxon>Sulfolobales</taxon>
        <taxon>Sulfolobaceae</taxon>
        <taxon>Metallosphaera</taxon>
    </lineage>
</organism>
<dbReference type="KEGG" id="mcn:Mcup_0800"/>
<dbReference type="AlphaFoldDB" id="F4G216"/>
<gene>
    <name evidence="1" type="ordered locus">Mcup_0800</name>
</gene>
<dbReference type="RefSeq" id="WP_013737403.1">
    <property type="nucleotide sequence ID" value="NC_015435.1"/>
</dbReference>
<evidence type="ECO:0000313" key="1">
    <source>
        <dbReference type="EMBL" id="AEB94905.1"/>
    </source>
</evidence>
<keyword evidence="2" id="KW-1185">Reference proteome</keyword>
<sequence length="51" mass="5586">MNAVAECSAYDLLRSVLKGALLAFRLTKRRIKNMNSTLLISGPAIKVLPKV</sequence>
<reference evidence="1 2" key="1">
    <citation type="journal article" date="2011" name="J. Bacteriol.">
        <title>Complete genome sequence of Metallosphaera cuprina, a metal sulfide-oxidizing archaeon from a hot spring.</title>
        <authorList>
            <person name="Liu L.J."/>
            <person name="You X.Y."/>
            <person name="Zheng H."/>
            <person name="Wang S."/>
            <person name="Jiang C.Y."/>
            <person name="Liu S.J."/>
        </authorList>
    </citation>
    <scope>NUCLEOTIDE SEQUENCE [LARGE SCALE GENOMIC DNA]</scope>
    <source>
        <strain evidence="1 2">Ar-4</strain>
    </source>
</reference>
<dbReference type="HOGENOM" id="CLU_3094082_0_0_2"/>
<dbReference type="Proteomes" id="UP000007812">
    <property type="component" value="Chromosome"/>
</dbReference>